<feature type="domain" description="Peptidase S1" evidence="10">
    <location>
        <begin position="45"/>
        <end position="345"/>
    </location>
</feature>
<evidence type="ECO:0000256" key="8">
    <source>
        <dbReference type="ARBA" id="ARBA00024195"/>
    </source>
</evidence>
<dbReference type="InterPro" id="IPR009003">
    <property type="entry name" value="Peptidase_S1_PA"/>
</dbReference>
<keyword evidence="12" id="KW-1185">Reference proteome</keyword>
<keyword evidence="7" id="KW-0325">Glycoprotein</keyword>
<evidence type="ECO:0000256" key="2">
    <source>
        <dbReference type="ARBA" id="ARBA00022525"/>
    </source>
</evidence>
<feature type="domain" description="Peptidase S1" evidence="10">
    <location>
        <begin position="451"/>
        <end position="658"/>
    </location>
</feature>
<keyword evidence="9" id="KW-0378">Hydrolase</keyword>
<dbReference type="FunFam" id="2.40.10.10:FF:000028">
    <property type="entry name" value="Serine protease easter"/>
    <property type="match status" value="1"/>
</dbReference>
<evidence type="ECO:0000256" key="3">
    <source>
        <dbReference type="ARBA" id="ARBA00022588"/>
    </source>
</evidence>
<evidence type="ECO:0000256" key="5">
    <source>
        <dbReference type="ARBA" id="ARBA00022859"/>
    </source>
</evidence>
<dbReference type="GO" id="GO:0004252">
    <property type="term" value="F:serine-type endopeptidase activity"/>
    <property type="evidence" value="ECO:0007669"/>
    <property type="project" value="InterPro"/>
</dbReference>
<feature type="domain" description="Peptidase S1" evidence="10">
    <location>
        <begin position="988"/>
        <end position="1160"/>
    </location>
</feature>
<dbReference type="SUPFAM" id="SSF50494">
    <property type="entry name" value="Trypsin-like serine proteases"/>
    <property type="match status" value="6"/>
</dbReference>
<dbReference type="InterPro" id="IPR001314">
    <property type="entry name" value="Peptidase_S1A"/>
</dbReference>
<dbReference type="EnsemblMetazoa" id="ACHR006342-RA">
    <property type="protein sequence ID" value="ACHR006342-PA"/>
    <property type="gene ID" value="ACHR006342"/>
</dbReference>
<dbReference type="GO" id="GO:0006508">
    <property type="term" value="P:proteolysis"/>
    <property type="evidence" value="ECO:0007669"/>
    <property type="project" value="UniProtKB-KW"/>
</dbReference>
<comment type="similarity">
    <text evidence="8">Belongs to the peptidase S1 family. CLIP subfamily.</text>
</comment>
<sequence>MNLTGNGDRGFMAYMENEVNKNQAMMPNVRESLDDCHLRYYKHSILESSYPTFERLHLKSSEFPHHALIGWTDSDGTVKWNCIGTLVWENFILTSARCTENENSVAPAVVRLGNSDTMQQIKIAEAIRHPEYREGNRQHAIALLRLESKVEKRATFVMYMGNERNTVVKHYNHPGYREGQYYNDIGLLKVKDRFVFFGSFVPFCIWHDTALPESIIELTGHGRRDLNHFSLHNESVDVFEPQNFQLTARADVLPLDNCSYPVEFSKNVSRGLTEEHLCFGNEPYLVPQTCQQALGGPIGGKVDKFNKQYRYAFALNSFGRDCGFGHAAVGVRLSTHIDWLRSVLLPDYRKDSGSVHFLNSDLEENDTCRHVDGTEGLCVDVARCPKIRYDFGANRQVIFCQTSTVICCPYENMVNETSVYGRELDECEDRYQVNRARANEKVFETGPVGEDFPHLVVIEWHENRNVKADRSCRGTLISSKAVLTSAKCLQQRANKPLVVKLGMSEAAPVLSVEDTVVHPEFDGVSGKNDVAVVKLKEPIDQTSTVKYPACLWTNQTHTPFEMIQLVINETTDTYVYPTAMYHADCAALEVGLATNQLCVDVQPPNTVVSVGDPMFWSEMLDDGSRVQYLVGIMSHTAANGRLVIVHSRISSYVGWIKNCHFRYYKYGKYSIIKPAFGQPTYLREFAHMAAIGWTQPDNTIKWNCGGSLIWENYILTAAHCTEDHENNAPDVARFADLDLFNDTDNQYAQQLKIVEIIRHPEHKFRARYHDIALMRLEHNVLLHDTVAPACLWTDDEIRFKVLEATGWGDTGFAAAKTPILLKVALRPVDNEQCIQHYVNLRGLRDGLHANQLCAGDPRMDTCPGDSGGPLQVKLLHNTRETPFLVGVTSFGLACGLSVPGVYTRVAPYVPWIMSVLKDRGEAVTEWKFQPQACALRYAQYREFEPRVVLDKSDDMEQVDLSEAHLFQTASRQLATIHWDGMENASTPHDCFGVIIDESTIVTLARCARQNGKPPSHVSYQGTAANAVIRSYIHPNWREGSLFGDIGLLKLKESLDFSAEFQPACIWERTDLPEPEFFVSGRGLLELNLIDVEDEPLETGAVPGTCQQSPGGPLEREIMRSGRSLMYVYALNLYGRDCGYGESALGVRLAYHLSWMDSILFPKQIDEDATEPFIFLNSDLDEGDTCTVYSGFDGVCTRAVNCPKMLYRYSQNQVVRFCSSGSVLCCPREDVRNETDAEWREIDSCEVASRDEGKAFNPYHHMVTIVLKGEELTQGCIGTMITSRTFLTAASCLDGNAVLEYVSLDNSEVPMIVLMAIEKVIVHPEYDSKTKRNNIALVRAVNRTETSFGKTPACLWGNNTHTPFHLNQIGLTEEQMLGAALAFTKFNSDCRRTFGRPLTDGELCVDVEYPSDTEKIVVDEGTPAYWIGRGTFNYLVGIASHAAPNDSSVFLHTRIAPYVGWIKSVL</sequence>
<feature type="domain" description="Peptidase S1" evidence="10">
    <location>
        <begin position="671"/>
        <end position="917"/>
    </location>
</feature>
<dbReference type="PROSITE" id="PS50240">
    <property type="entry name" value="TRYPSIN_DOM"/>
    <property type="match status" value="5"/>
</dbReference>
<keyword evidence="6" id="KW-1015">Disulfide bond</keyword>
<dbReference type="InterPro" id="IPR001254">
    <property type="entry name" value="Trypsin_dom"/>
</dbReference>
<evidence type="ECO:0000256" key="1">
    <source>
        <dbReference type="ARBA" id="ARBA00004613"/>
    </source>
</evidence>
<dbReference type="PROSITE" id="PS00134">
    <property type="entry name" value="TRYPSIN_HIS"/>
    <property type="match status" value="1"/>
</dbReference>
<reference evidence="11" key="2">
    <citation type="submission" date="2020-05" db="UniProtKB">
        <authorList>
            <consortium name="EnsemblMetazoa"/>
        </authorList>
    </citation>
    <scope>IDENTIFICATION</scope>
    <source>
        <strain evidence="11">ACHKN1017</strain>
    </source>
</reference>
<evidence type="ECO:0000313" key="11">
    <source>
        <dbReference type="EnsemblMetazoa" id="ACHR006342-PA"/>
    </source>
</evidence>
<dbReference type="Pfam" id="PF00089">
    <property type="entry name" value="Trypsin"/>
    <property type="match status" value="5"/>
</dbReference>
<organism evidence="11 12">
    <name type="scientific">Anopheles christyi</name>
    <dbReference type="NCBI Taxonomy" id="43041"/>
    <lineage>
        <taxon>Eukaryota</taxon>
        <taxon>Metazoa</taxon>
        <taxon>Ecdysozoa</taxon>
        <taxon>Arthropoda</taxon>
        <taxon>Hexapoda</taxon>
        <taxon>Insecta</taxon>
        <taxon>Pterygota</taxon>
        <taxon>Neoptera</taxon>
        <taxon>Endopterygota</taxon>
        <taxon>Diptera</taxon>
        <taxon>Nematocera</taxon>
        <taxon>Culicoidea</taxon>
        <taxon>Culicidae</taxon>
        <taxon>Anophelinae</taxon>
        <taxon>Anopheles</taxon>
    </lineage>
</organism>
<dbReference type="STRING" id="43041.A0A182K6F7"/>
<evidence type="ECO:0000256" key="7">
    <source>
        <dbReference type="ARBA" id="ARBA00023180"/>
    </source>
</evidence>
<dbReference type="Proteomes" id="UP000075881">
    <property type="component" value="Unassembled WGS sequence"/>
</dbReference>
<dbReference type="InterPro" id="IPR018114">
    <property type="entry name" value="TRYPSIN_HIS"/>
</dbReference>
<accession>A0A182K6F7</accession>
<dbReference type="InterPro" id="IPR043504">
    <property type="entry name" value="Peptidase_S1_PA_chymotrypsin"/>
</dbReference>
<keyword evidence="9" id="KW-0645">Protease</keyword>
<evidence type="ECO:0000259" key="10">
    <source>
        <dbReference type="PROSITE" id="PS50240"/>
    </source>
</evidence>
<keyword evidence="3" id="KW-0399">Innate immunity</keyword>
<dbReference type="InterPro" id="IPR051333">
    <property type="entry name" value="CLIP_Serine_Protease"/>
</dbReference>
<dbReference type="PRINTS" id="PR00722">
    <property type="entry name" value="CHYMOTRYPSIN"/>
</dbReference>
<dbReference type="InterPro" id="IPR033116">
    <property type="entry name" value="TRYPSIN_SER"/>
</dbReference>
<reference evidence="12" key="1">
    <citation type="submission" date="2013-03" db="EMBL/GenBank/DDBJ databases">
        <title>The Genome Sequence of Anopheles christyi ACHKN1017.</title>
        <authorList>
            <consortium name="The Broad Institute Genomics Platform"/>
            <person name="Neafsey D.E."/>
            <person name="Besansky N."/>
            <person name="Walker B."/>
            <person name="Young S.K."/>
            <person name="Zeng Q."/>
            <person name="Gargeya S."/>
            <person name="Fitzgerald M."/>
            <person name="Haas B."/>
            <person name="Abouelleil A."/>
            <person name="Allen A.W."/>
            <person name="Alvarado L."/>
            <person name="Arachchi H.M."/>
            <person name="Berlin A.M."/>
            <person name="Chapman S.B."/>
            <person name="Gainer-Dewar J."/>
            <person name="Goldberg J."/>
            <person name="Griggs A."/>
            <person name="Gujja S."/>
            <person name="Hansen M."/>
            <person name="Howarth C."/>
            <person name="Imamovic A."/>
            <person name="Ireland A."/>
            <person name="Larimer J."/>
            <person name="McCowan C."/>
            <person name="Murphy C."/>
            <person name="Pearson M."/>
            <person name="Poon T.W."/>
            <person name="Priest M."/>
            <person name="Roberts A."/>
            <person name="Saif S."/>
            <person name="Shea T."/>
            <person name="Sisk P."/>
            <person name="Sykes S."/>
            <person name="Wortman J."/>
            <person name="Nusbaum C."/>
            <person name="Birren B."/>
        </authorList>
    </citation>
    <scope>NUCLEOTIDE SEQUENCE [LARGE SCALE GENOMIC DNA]</scope>
    <source>
        <strain evidence="12">ACHKN1017</strain>
    </source>
</reference>
<keyword evidence="4" id="KW-0732">Signal</keyword>
<evidence type="ECO:0000256" key="6">
    <source>
        <dbReference type="ARBA" id="ARBA00023157"/>
    </source>
</evidence>
<dbReference type="PANTHER" id="PTHR24260:SF147">
    <property type="entry name" value="EG:BACR7A4.3 PROTEIN-RELATED"/>
    <property type="match status" value="1"/>
</dbReference>
<comment type="subcellular location">
    <subcellularLocation>
        <location evidence="1">Secreted</location>
    </subcellularLocation>
</comment>
<dbReference type="SMART" id="SM00020">
    <property type="entry name" value="Tryp_SPc"/>
    <property type="match status" value="1"/>
</dbReference>
<evidence type="ECO:0000313" key="12">
    <source>
        <dbReference type="Proteomes" id="UP000075881"/>
    </source>
</evidence>
<dbReference type="PROSITE" id="PS00135">
    <property type="entry name" value="TRYPSIN_SER"/>
    <property type="match status" value="1"/>
</dbReference>
<evidence type="ECO:0000256" key="4">
    <source>
        <dbReference type="ARBA" id="ARBA00022729"/>
    </source>
</evidence>
<protein>
    <recommendedName>
        <fullName evidence="10">Peptidase S1 domain-containing protein</fullName>
    </recommendedName>
</protein>
<dbReference type="Gene3D" id="2.40.10.10">
    <property type="entry name" value="Trypsin-like serine proteases"/>
    <property type="match status" value="7"/>
</dbReference>
<dbReference type="GO" id="GO:0005576">
    <property type="term" value="C:extracellular region"/>
    <property type="evidence" value="ECO:0007669"/>
    <property type="project" value="UniProtKB-SubCell"/>
</dbReference>
<name>A0A182K6F7_9DIPT</name>
<proteinExistence type="inferred from homology"/>
<keyword evidence="5" id="KW-0391">Immunity</keyword>
<feature type="domain" description="Peptidase S1" evidence="10">
    <location>
        <begin position="1257"/>
        <end position="1465"/>
    </location>
</feature>
<keyword evidence="2" id="KW-0964">Secreted</keyword>
<dbReference type="VEuPathDB" id="VectorBase:ACHR006342"/>
<dbReference type="CDD" id="cd00190">
    <property type="entry name" value="Tryp_SPc"/>
    <property type="match status" value="1"/>
</dbReference>
<dbReference type="GO" id="GO:0045087">
    <property type="term" value="P:innate immune response"/>
    <property type="evidence" value="ECO:0007669"/>
    <property type="project" value="UniProtKB-KW"/>
</dbReference>
<evidence type="ECO:0000256" key="9">
    <source>
        <dbReference type="RuleBase" id="RU363034"/>
    </source>
</evidence>
<dbReference type="PANTHER" id="PTHR24260">
    <property type="match status" value="1"/>
</dbReference>
<keyword evidence="9" id="KW-0720">Serine protease</keyword>